<evidence type="ECO:0000313" key="9">
    <source>
        <dbReference type="EMBL" id="KAL1311352.1"/>
    </source>
</evidence>
<feature type="compositionally biased region" description="Acidic residues" evidence="7">
    <location>
        <begin position="135"/>
        <end position="156"/>
    </location>
</feature>
<feature type="compositionally biased region" description="Polar residues" evidence="7">
    <location>
        <begin position="305"/>
        <end position="328"/>
    </location>
</feature>
<dbReference type="PANTHER" id="PTHR24208:SF166">
    <property type="entry name" value="LIM HOMEOBOX TRANSCRIPTION FACTOR 1 ALPHA, ISOFORM B"/>
    <property type="match status" value="1"/>
</dbReference>
<name>A0ABR3PP79_9PEZI</name>
<organism evidence="9 10">
    <name type="scientific">Neodothiora populina</name>
    <dbReference type="NCBI Taxonomy" id="2781224"/>
    <lineage>
        <taxon>Eukaryota</taxon>
        <taxon>Fungi</taxon>
        <taxon>Dikarya</taxon>
        <taxon>Ascomycota</taxon>
        <taxon>Pezizomycotina</taxon>
        <taxon>Dothideomycetes</taxon>
        <taxon>Dothideomycetidae</taxon>
        <taxon>Dothideales</taxon>
        <taxon>Dothioraceae</taxon>
        <taxon>Neodothiora</taxon>
    </lineage>
</organism>
<evidence type="ECO:0000313" key="10">
    <source>
        <dbReference type="Proteomes" id="UP001562354"/>
    </source>
</evidence>
<evidence type="ECO:0000256" key="4">
    <source>
        <dbReference type="ARBA" id="ARBA00023242"/>
    </source>
</evidence>
<feature type="compositionally biased region" description="Polar residues" evidence="7">
    <location>
        <begin position="378"/>
        <end position="424"/>
    </location>
</feature>
<dbReference type="PANTHER" id="PTHR24208">
    <property type="entry name" value="LIM/HOMEOBOX PROTEIN LHX"/>
    <property type="match status" value="1"/>
</dbReference>
<dbReference type="SMART" id="SM00389">
    <property type="entry name" value="HOX"/>
    <property type="match status" value="1"/>
</dbReference>
<comment type="subcellular location">
    <subcellularLocation>
        <location evidence="1 5 6">Nucleus</location>
    </subcellularLocation>
</comment>
<comment type="caution">
    <text evidence="9">The sequence shown here is derived from an EMBL/GenBank/DDBJ whole genome shotgun (WGS) entry which is preliminary data.</text>
</comment>
<feature type="compositionally biased region" description="Polar residues" evidence="7">
    <location>
        <begin position="53"/>
        <end position="130"/>
    </location>
</feature>
<dbReference type="EMBL" id="JBFMKM010000003">
    <property type="protein sequence ID" value="KAL1311352.1"/>
    <property type="molecule type" value="Genomic_DNA"/>
</dbReference>
<feature type="compositionally biased region" description="Low complexity" evidence="7">
    <location>
        <begin position="517"/>
        <end position="530"/>
    </location>
</feature>
<feature type="region of interest" description="Disordered" evidence="7">
    <location>
        <begin position="301"/>
        <end position="555"/>
    </location>
</feature>
<evidence type="ECO:0000256" key="1">
    <source>
        <dbReference type="ARBA" id="ARBA00004123"/>
    </source>
</evidence>
<dbReference type="GeneID" id="95975229"/>
<dbReference type="CDD" id="cd00086">
    <property type="entry name" value="homeodomain"/>
    <property type="match status" value="1"/>
</dbReference>
<evidence type="ECO:0000256" key="2">
    <source>
        <dbReference type="ARBA" id="ARBA00023125"/>
    </source>
</evidence>
<dbReference type="InterPro" id="IPR001356">
    <property type="entry name" value="HD"/>
</dbReference>
<accession>A0ABR3PP79</accession>
<feature type="compositionally biased region" description="Low complexity" evidence="7">
    <location>
        <begin position="493"/>
        <end position="505"/>
    </location>
</feature>
<dbReference type="Pfam" id="PF00046">
    <property type="entry name" value="Homeodomain"/>
    <property type="match status" value="1"/>
</dbReference>
<feature type="compositionally biased region" description="Pro residues" evidence="7">
    <location>
        <begin position="446"/>
        <end position="456"/>
    </location>
</feature>
<keyword evidence="4 5" id="KW-0539">Nucleus</keyword>
<sequence length="555" mass="61477">MIQGRIFAPPSPPSSPRMSGQEYKPVIPSWQDQQETHSSFGQSYPESGHFQPPNAQAQPDQRFNAQSGSSLRSYRTSPYPLSSQYHSHGISGSSYPQQGPEQSATSHPNPASQAYNASITHSPNSKNSPKSEAIEDHEDDAEEDDQDAVGEAEDDEGKSVNLSAAELRNQKRKMKRFRLTHNQTRFLMSEFARQAHPDAAHRERLSREIPGLSPRQVQVWFQNRRAKLKRLNVEDRERMMRSRALPENFDMTPSLHGTFTGPVSTGATPGASPASFGAAGLHQSGHMRPLTLDTLRRSDAYGSPTALNPSLSSIAFTPPRSATDTMSPISGPDMTAFSFAQRPVMDSPRGMYRPNYQPTGFQPPRPLAGHDRFRRTSGETASSPLRSSLSYDNMNGQNAQPQDQRTPVMQSTESQSYLSQQEGQRSMPPPHGPYGLGVSYLNYPPNVRPPQPPGTAPPSMEMMQSYQRDMSGQPHSYPEYQTFQDSTPYSSPQVGQYGQYAGQYGHQSATYSTPYMQRPDQQSQQQLPRPHFGEHASGEAENDNNNAGAPITTTY</sequence>
<proteinExistence type="predicted"/>
<keyword evidence="2 5" id="KW-0238">DNA-binding</keyword>
<reference evidence="9 10" key="1">
    <citation type="submission" date="2024-07" db="EMBL/GenBank/DDBJ databases">
        <title>Draft sequence of the Neodothiora populina.</title>
        <authorList>
            <person name="Drown D.D."/>
            <person name="Schuette U.S."/>
            <person name="Buechlein A.B."/>
            <person name="Rusch D.R."/>
            <person name="Winton L.W."/>
            <person name="Adams G.A."/>
        </authorList>
    </citation>
    <scope>NUCLEOTIDE SEQUENCE [LARGE SCALE GENOMIC DNA]</scope>
    <source>
        <strain evidence="9 10">CPC 39397</strain>
    </source>
</reference>
<dbReference type="PROSITE" id="PS50071">
    <property type="entry name" value="HOMEOBOX_2"/>
    <property type="match status" value="1"/>
</dbReference>
<keyword evidence="10" id="KW-1185">Reference proteome</keyword>
<feature type="compositionally biased region" description="Basic and acidic residues" evidence="7">
    <location>
        <begin position="368"/>
        <end position="377"/>
    </location>
</feature>
<feature type="compositionally biased region" description="Polar residues" evidence="7">
    <location>
        <begin position="506"/>
        <end position="515"/>
    </location>
</feature>
<dbReference type="Gene3D" id="1.10.10.60">
    <property type="entry name" value="Homeodomain-like"/>
    <property type="match status" value="1"/>
</dbReference>
<protein>
    <recommendedName>
        <fullName evidence="8">Homeobox domain-containing protein</fullName>
    </recommendedName>
</protein>
<dbReference type="InterPro" id="IPR009057">
    <property type="entry name" value="Homeodomain-like_sf"/>
</dbReference>
<feature type="region of interest" description="Disordered" evidence="7">
    <location>
        <begin position="1"/>
        <end position="169"/>
    </location>
</feature>
<feature type="domain" description="Homeobox" evidence="8">
    <location>
        <begin position="170"/>
        <end position="231"/>
    </location>
</feature>
<evidence type="ECO:0000256" key="6">
    <source>
        <dbReference type="RuleBase" id="RU000682"/>
    </source>
</evidence>
<evidence type="ECO:0000256" key="3">
    <source>
        <dbReference type="ARBA" id="ARBA00023155"/>
    </source>
</evidence>
<dbReference type="Proteomes" id="UP001562354">
    <property type="component" value="Unassembled WGS sequence"/>
</dbReference>
<gene>
    <name evidence="9" type="ORF">AAFC00_001526</name>
</gene>
<evidence type="ECO:0000259" key="8">
    <source>
        <dbReference type="PROSITE" id="PS50071"/>
    </source>
</evidence>
<evidence type="ECO:0000256" key="7">
    <source>
        <dbReference type="SAM" id="MobiDB-lite"/>
    </source>
</evidence>
<feature type="compositionally biased region" description="Polar residues" evidence="7">
    <location>
        <begin position="30"/>
        <end position="45"/>
    </location>
</feature>
<feature type="compositionally biased region" description="Polar residues" evidence="7">
    <location>
        <begin position="462"/>
        <end position="492"/>
    </location>
</feature>
<dbReference type="InterPro" id="IPR050453">
    <property type="entry name" value="LIM_Homeobox_TF"/>
</dbReference>
<dbReference type="RefSeq" id="XP_069204201.1">
    <property type="nucleotide sequence ID" value="XM_069340729.1"/>
</dbReference>
<keyword evidence="3 5" id="KW-0371">Homeobox</keyword>
<dbReference type="SUPFAM" id="SSF46689">
    <property type="entry name" value="Homeodomain-like"/>
    <property type="match status" value="1"/>
</dbReference>
<feature type="DNA-binding region" description="Homeobox" evidence="5">
    <location>
        <begin position="172"/>
        <end position="232"/>
    </location>
</feature>
<evidence type="ECO:0000256" key="5">
    <source>
        <dbReference type="PROSITE-ProRule" id="PRU00108"/>
    </source>
</evidence>